<dbReference type="Pfam" id="PF08525">
    <property type="entry name" value="OapA_N"/>
    <property type="match status" value="1"/>
</dbReference>
<feature type="domain" description="Opacity-associated protein A LysM-like" evidence="3">
    <location>
        <begin position="96"/>
        <end position="179"/>
    </location>
</feature>
<keyword evidence="2" id="KW-1133">Transmembrane helix</keyword>
<accession>A0A1Y0LQJ3</accession>
<dbReference type="KEGG" id="tci:A7K98_17085"/>
<evidence type="ECO:0000259" key="3">
    <source>
        <dbReference type="Pfam" id="PF04225"/>
    </source>
</evidence>
<dbReference type="Pfam" id="PF04225">
    <property type="entry name" value="LysM_OapA"/>
    <property type="match status" value="1"/>
</dbReference>
<evidence type="ECO:0000313" key="6">
    <source>
        <dbReference type="EMBL" id="ARV00303.1"/>
    </source>
</evidence>
<dbReference type="EMBL" id="CP015579">
    <property type="protein sequence ID" value="ARU96269.1"/>
    <property type="molecule type" value="Genomic_DNA"/>
</dbReference>
<dbReference type="EMBL" id="CP015581">
    <property type="protein sequence ID" value="ARV00303.1"/>
    <property type="molecule type" value="Genomic_DNA"/>
</dbReference>
<evidence type="ECO:0000313" key="7">
    <source>
        <dbReference type="Proteomes" id="UP000195729"/>
    </source>
</evidence>
<dbReference type="Proteomes" id="UP000195814">
    <property type="component" value="Chromosome"/>
</dbReference>
<feature type="transmembrane region" description="Helical" evidence="2">
    <location>
        <begin position="36"/>
        <end position="53"/>
    </location>
</feature>
<feature type="compositionally biased region" description="Low complexity" evidence="1">
    <location>
        <begin position="78"/>
        <end position="93"/>
    </location>
</feature>
<keyword evidence="2" id="KW-0812">Transmembrane</keyword>
<dbReference type="AlphaFoldDB" id="A0A1Y0LQJ3"/>
<gene>
    <name evidence="5" type="ORF">A7K98_17085</name>
    <name evidence="6" type="ORF">A7K99_17070</name>
</gene>
<evidence type="ECO:0000256" key="2">
    <source>
        <dbReference type="SAM" id="Phobius"/>
    </source>
</evidence>
<evidence type="ECO:0008006" key="9">
    <source>
        <dbReference type="Google" id="ProtNLM"/>
    </source>
</evidence>
<dbReference type="Proteomes" id="UP000195729">
    <property type="component" value="Chromosome"/>
</dbReference>
<keyword evidence="7" id="KW-1185">Reference proteome</keyword>
<feature type="domain" description="Opacity-associated protein A-like N-terminal" evidence="4">
    <location>
        <begin position="26"/>
        <end position="52"/>
    </location>
</feature>
<reference evidence="7 8" key="1">
    <citation type="submission" date="2016-05" db="EMBL/GenBank/DDBJ databases">
        <title>Complete genome sequence of two 2,5-diketo-D-glunonic acid producing strain Tatumella citrea.</title>
        <authorList>
            <person name="Duan C."/>
            <person name="Yang J."/>
            <person name="Yang S."/>
        </authorList>
    </citation>
    <scope>NUCLEOTIDE SEQUENCE [LARGE SCALE GENOMIC DNA]</scope>
    <source>
        <strain evidence="6 7">ATCC 39140</strain>
        <strain evidence="5 8">DSM 13699</strain>
    </source>
</reference>
<keyword evidence="2" id="KW-0472">Membrane</keyword>
<protein>
    <recommendedName>
        <fullName evidence="9">Opacity-associated protein A</fullName>
    </recommendedName>
</protein>
<organism evidence="5 8">
    <name type="scientific">Tatumella citrea</name>
    <name type="common">Pantoea citrea</name>
    <dbReference type="NCBI Taxonomy" id="53336"/>
    <lineage>
        <taxon>Bacteria</taxon>
        <taxon>Pseudomonadati</taxon>
        <taxon>Pseudomonadota</taxon>
        <taxon>Gammaproteobacteria</taxon>
        <taxon>Enterobacterales</taxon>
        <taxon>Erwiniaceae</taxon>
        <taxon>Tatumella</taxon>
    </lineage>
</organism>
<evidence type="ECO:0000313" key="5">
    <source>
        <dbReference type="EMBL" id="ARU96269.1"/>
    </source>
</evidence>
<feature type="region of interest" description="Disordered" evidence="1">
    <location>
        <begin position="74"/>
        <end position="93"/>
    </location>
</feature>
<evidence type="ECO:0000313" key="8">
    <source>
        <dbReference type="Proteomes" id="UP000195814"/>
    </source>
</evidence>
<evidence type="ECO:0000256" key="1">
    <source>
        <dbReference type="SAM" id="MobiDB-lite"/>
    </source>
</evidence>
<dbReference type="Gene3D" id="3.10.450.350">
    <property type="match status" value="1"/>
</dbReference>
<dbReference type="GO" id="GO:0042834">
    <property type="term" value="F:peptidoglycan binding"/>
    <property type="evidence" value="ECO:0007669"/>
    <property type="project" value="InterPro"/>
</dbReference>
<evidence type="ECO:0000259" key="4">
    <source>
        <dbReference type="Pfam" id="PF08525"/>
    </source>
</evidence>
<sequence length="180" mass="19628">MRKQENTAGQPSLFSSVGHWPEKLRWMDPLPLTHRWGIFAGVILVVIGILLPGQSQQFPVQRPVNSNSTVMQAQLDNSGDTSSSIPVPSSDDPQGQWHNYQIADGQTLAQLFRDNNLPVSDVFAMANVEGADKPLSNLQTGQQIRLRINARGTVTGLTLNGSNGPVLFVRQGNGSFIRAQ</sequence>
<dbReference type="InterPro" id="IPR007340">
    <property type="entry name" value="LysM_Opacity-associatedA"/>
</dbReference>
<dbReference type="InterPro" id="IPR013731">
    <property type="entry name" value="OapA_N"/>
</dbReference>
<proteinExistence type="predicted"/>
<name>A0A1Y0LQJ3_TATCI</name>
<dbReference type="OrthoDB" id="6398769at2"/>